<protein>
    <recommendedName>
        <fullName evidence="2">Abortive infection bacteriophage resistance protein</fullName>
    </recommendedName>
</protein>
<dbReference type="Pfam" id="PF07751">
    <property type="entry name" value="Abi_2"/>
    <property type="match status" value="1"/>
</dbReference>
<organism evidence="1">
    <name type="scientific">hydrothermal vent metagenome</name>
    <dbReference type="NCBI Taxonomy" id="652676"/>
    <lineage>
        <taxon>unclassified sequences</taxon>
        <taxon>metagenomes</taxon>
        <taxon>ecological metagenomes</taxon>
    </lineage>
</organism>
<dbReference type="InterPro" id="IPR011664">
    <property type="entry name" value="Abi_system_AbiD/AbiF-like"/>
</dbReference>
<reference evidence="1" key="1">
    <citation type="submission" date="2018-06" db="EMBL/GenBank/DDBJ databases">
        <authorList>
            <person name="Zhirakovskaya E."/>
        </authorList>
    </citation>
    <scope>NUCLEOTIDE SEQUENCE</scope>
</reference>
<proteinExistence type="predicted"/>
<dbReference type="EMBL" id="UOFP01000041">
    <property type="protein sequence ID" value="VAW84345.1"/>
    <property type="molecule type" value="Genomic_DNA"/>
</dbReference>
<dbReference type="AlphaFoldDB" id="A0A3B0YTT7"/>
<evidence type="ECO:0000313" key="1">
    <source>
        <dbReference type="EMBL" id="VAW84345.1"/>
    </source>
</evidence>
<name>A0A3B0YTT7_9ZZZZ</name>
<accession>A0A3B0YTT7</accession>
<gene>
    <name evidence="1" type="ORF">MNBD_GAMMA18-208</name>
</gene>
<sequence>MPNDRRYDKPPLSFDELIRKLSARGLVIPDDGEARHFLRYTSYYRLTGYGLAFEEFSEGGERLHRYIPGTQFSDLLTVYDVDRRLRILALDAIERIEVAVRGVINHKLSCKYDDSHWYMKESLFKGGEKFFHKNLLGRVSRETGKSSTSGSDKGEKRERFIRHYYDQYDHPKFPPCWMVGEVLSLGSWSKIYEHLAVSKDRKAISRCFDLPPPILDSWLHCLTYLRNLCAHHSRLFNQHLTLSPAHHKSVHFPEKNYFFNYVIVMNWFLRQISPQSSWLESLYKVMEDLPHSLHYHLGFSENSRDLLLGA</sequence>
<evidence type="ECO:0008006" key="2">
    <source>
        <dbReference type="Google" id="ProtNLM"/>
    </source>
</evidence>